<protein>
    <submittedName>
        <fullName evidence="3">Uncharacterized protein</fullName>
    </submittedName>
</protein>
<dbReference type="PANTHER" id="PTHR35468:SF1">
    <property type="entry name" value="MYOSIN-LIKE PROTEIN"/>
    <property type="match status" value="1"/>
</dbReference>
<name>A0ABP0U4J0_9BRYO</name>
<feature type="compositionally biased region" description="Low complexity" evidence="2">
    <location>
        <begin position="118"/>
        <end position="131"/>
    </location>
</feature>
<feature type="region of interest" description="Disordered" evidence="2">
    <location>
        <begin position="431"/>
        <end position="466"/>
    </location>
</feature>
<feature type="region of interest" description="Disordered" evidence="2">
    <location>
        <begin position="179"/>
        <end position="220"/>
    </location>
</feature>
<feature type="compositionally biased region" description="Acidic residues" evidence="2">
    <location>
        <begin position="179"/>
        <end position="189"/>
    </location>
</feature>
<dbReference type="Proteomes" id="UP001497512">
    <property type="component" value="Chromosome 19"/>
</dbReference>
<keyword evidence="1" id="KW-0175">Coiled coil</keyword>
<feature type="compositionally biased region" description="Basic and acidic residues" evidence="2">
    <location>
        <begin position="749"/>
        <end position="762"/>
    </location>
</feature>
<feature type="compositionally biased region" description="Basic and acidic residues" evidence="2">
    <location>
        <begin position="30"/>
        <end position="64"/>
    </location>
</feature>
<reference evidence="3" key="1">
    <citation type="submission" date="2024-02" db="EMBL/GenBank/DDBJ databases">
        <authorList>
            <consortium name="ELIXIR-Norway"/>
            <consortium name="Elixir Norway"/>
        </authorList>
    </citation>
    <scope>NUCLEOTIDE SEQUENCE</scope>
</reference>
<feature type="region of interest" description="Disordered" evidence="2">
    <location>
        <begin position="22"/>
        <end position="75"/>
    </location>
</feature>
<evidence type="ECO:0000256" key="1">
    <source>
        <dbReference type="SAM" id="Coils"/>
    </source>
</evidence>
<proteinExistence type="predicted"/>
<sequence length="866" mass="96104">MTADCRLEEKSGSRPRGVVHCARKQVPPPHAKDSPRPAAAKGKDVTWGKKKPKVELDGEVRRGEEEEELSAGEPAPMVGRKGAVVRKIGVKGKLQWLFEQDRLYWEVPAAKEKKATTSEESSSPPSAISESDFAAPLEEEKEEEEKEELIKNPNVFISPAKVPWSPVEHLSDSVNLGEDDELEEEEQDGDVQFGSSRSSSSSDDDDTDNDDHDHDHDSSNFDLEMSRLEMNAPEIEVFVTTPQAPGIIISGMGESTEGVSEFAMLSSSIEDEGGSSSSCFEETRNVKKDPQEWRKQAVFMKAKCELLKMEKEFAQQRWEEGCEQMTQAAEMAHSLHAAVELVLEPIRQTVVTSSKSCTPWRVAAEEEKKGLAENKGLLERLERLQIGSDDHLNQKKLDSKAQLHLEHQALHQALRDRIDILQRKSKLRNMDTSSMVNTGGNFEKQRGTRNQMKSASNSSMSLEDGSVLDEAQAKDVETKETVRKILAQIQVEAEQWTQVQDVLKHVCTEMATLQQACHGWEQRALNAEFQAAACQLEGDEWRVKAQTAQQRIKEVEVQMQQLQETVQEIKLRHAQEQNRWLDMSRSLGPANILGYTLALQPLSNTTNSCCESCGCSLSTEFEDCRSCGKLRRRVMIVEERQCISGGGSRHAGCERHSFGGSVHRLPSQCRQRHPSAANGNLPRFPSPCMRHATTGSVARAPSPCRSASQEQSRFQSTRMRQKYHNPRHQKNFAHTAAENVRAAAIAEPSSDHKPAMKSEVEKLSSQGESHQQTPTRQQQQLNLQAQYGHVIKSQNQENTKGSGKSFAGMQRKGGGGAVQGQSPMRKVGQSPAGSSFRGSAHSASSFNAVQRAPLKEVSANIIPGKH</sequence>
<organism evidence="3 4">
    <name type="scientific">Sphagnum troendelagicum</name>
    <dbReference type="NCBI Taxonomy" id="128251"/>
    <lineage>
        <taxon>Eukaryota</taxon>
        <taxon>Viridiplantae</taxon>
        <taxon>Streptophyta</taxon>
        <taxon>Embryophyta</taxon>
        <taxon>Bryophyta</taxon>
        <taxon>Sphagnophytina</taxon>
        <taxon>Sphagnopsida</taxon>
        <taxon>Sphagnales</taxon>
        <taxon>Sphagnaceae</taxon>
        <taxon>Sphagnum</taxon>
    </lineage>
</organism>
<feature type="compositionally biased region" description="Basic and acidic residues" evidence="2">
    <location>
        <begin position="211"/>
        <end position="220"/>
    </location>
</feature>
<feature type="coiled-coil region" evidence="1">
    <location>
        <begin position="545"/>
        <end position="579"/>
    </location>
</feature>
<dbReference type="EMBL" id="OZ019911">
    <property type="protein sequence ID" value="CAK9212252.1"/>
    <property type="molecule type" value="Genomic_DNA"/>
</dbReference>
<evidence type="ECO:0000313" key="4">
    <source>
        <dbReference type="Proteomes" id="UP001497512"/>
    </source>
</evidence>
<accession>A0ABP0U4J0</accession>
<dbReference type="PANTHER" id="PTHR35468">
    <property type="entry name" value="MYOSIN-LIKE PROTEIN"/>
    <property type="match status" value="1"/>
</dbReference>
<feature type="region of interest" description="Disordered" evidence="2">
    <location>
        <begin position="794"/>
        <end position="866"/>
    </location>
</feature>
<feature type="compositionally biased region" description="Acidic residues" evidence="2">
    <location>
        <begin position="137"/>
        <end position="147"/>
    </location>
</feature>
<gene>
    <name evidence="3" type="ORF">CSSPTR1EN2_LOCUS11143</name>
</gene>
<feature type="compositionally biased region" description="Polar residues" evidence="2">
    <location>
        <begin position="705"/>
        <end position="718"/>
    </location>
</feature>
<feature type="compositionally biased region" description="Basic residues" evidence="2">
    <location>
        <begin position="719"/>
        <end position="731"/>
    </location>
</feature>
<feature type="compositionally biased region" description="Low complexity" evidence="2">
    <location>
        <begin position="771"/>
        <end position="780"/>
    </location>
</feature>
<feature type="region of interest" description="Disordered" evidence="2">
    <location>
        <begin position="664"/>
        <end position="731"/>
    </location>
</feature>
<feature type="compositionally biased region" description="Polar residues" evidence="2">
    <location>
        <begin position="431"/>
        <end position="440"/>
    </location>
</feature>
<feature type="compositionally biased region" description="Low complexity" evidence="2">
    <location>
        <begin position="832"/>
        <end position="846"/>
    </location>
</feature>
<feature type="region of interest" description="Disordered" evidence="2">
    <location>
        <begin position="747"/>
        <end position="780"/>
    </location>
</feature>
<feature type="region of interest" description="Disordered" evidence="2">
    <location>
        <begin position="111"/>
        <end position="158"/>
    </location>
</feature>
<evidence type="ECO:0000313" key="3">
    <source>
        <dbReference type="EMBL" id="CAK9212252.1"/>
    </source>
</evidence>
<feature type="compositionally biased region" description="Polar residues" evidence="2">
    <location>
        <begin position="448"/>
        <end position="461"/>
    </location>
</feature>
<keyword evidence="4" id="KW-1185">Reference proteome</keyword>
<evidence type="ECO:0000256" key="2">
    <source>
        <dbReference type="SAM" id="MobiDB-lite"/>
    </source>
</evidence>